<proteinExistence type="predicted"/>
<dbReference type="EMBL" id="CP113864">
    <property type="protein sequence ID" value="WAM32714.1"/>
    <property type="molecule type" value="Genomic_DNA"/>
</dbReference>
<name>A0ABY7BJD3_9FIRM</name>
<keyword evidence="3" id="KW-1185">Reference proteome</keyword>
<dbReference type="InterPro" id="IPR007842">
    <property type="entry name" value="HEPN_dom"/>
</dbReference>
<gene>
    <name evidence="2" type="ORF">OTJ99_001615</name>
</gene>
<organism evidence="2 3">
    <name type="scientific">Caldicellulosiruptor naganoensis</name>
    <dbReference type="NCBI Taxonomy" id="29324"/>
    <lineage>
        <taxon>Bacteria</taxon>
        <taxon>Bacillati</taxon>
        <taxon>Bacillota</taxon>
        <taxon>Bacillota incertae sedis</taxon>
        <taxon>Caldicellulosiruptorales</taxon>
        <taxon>Caldicellulosiruptoraceae</taxon>
        <taxon>Caldicellulosiruptor</taxon>
    </lineage>
</organism>
<accession>A0ABY7BJD3</accession>
<protein>
    <submittedName>
        <fullName evidence="2">HEPN domain-containing protein</fullName>
    </submittedName>
</protein>
<evidence type="ECO:0000313" key="2">
    <source>
        <dbReference type="EMBL" id="WAM32714.1"/>
    </source>
</evidence>
<evidence type="ECO:0000259" key="1">
    <source>
        <dbReference type="Pfam" id="PF05168"/>
    </source>
</evidence>
<evidence type="ECO:0000313" key="3">
    <source>
        <dbReference type="Proteomes" id="UP001164745"/>
    </source>
</evidence>
<feature type="domain" description="HEPN" evidence="1">
    <location>
        <begin position="2"/>
        <end position="37"/>
    </location>
</feature>
<reference evidence="2" key="1">
    <citation type="submission" date="2022-12" db="EMBL/GenBank/DDBJ databases">
        <authorList>
            <person name="Bing R.G."/>
            <person name="Willard D.J."/>
            <person name="Manesh M.J.H."/>
            <person name="Laemthong T."/>
            <person name="Crosby J.R."/>
            <person name="Kelly R.M."/>
        </authorList>
    </citation>
    <scope>NUCLEOTIDE SEQUENCE</scope>
    <source>
        <strain evidence="2">DSM 8991</strain>
    </source>
</reference>
<sequence length="41" mass="5244">MNTRYPDYKREFHKKCTREYTQNIIEKVENVIEWLKRLIQE</sequence>
<dbReference type="Proteomes" id="UP001164745">
    <property type="component" value="Chromosome"/>
</dbReference>
<dbReference type="Gene3D" id="1.20.120.330">
    <property type="entry name" value="Nucleotidyltransferases domain 2"/>
    <property type="match status" value="1"/>
</dbReference>
<dbReference type="Pfam" id="PF05168">
    <property type="entry name" value="HEPN"/>
    <property type="match status" value="1"/>
</dbReference>
<dbReference type="RefSeq" id="WP_268748472.1">
    <property type="nucleotide sequence ID" value="NZ_CP113864.1"/>
</dbReference>